<dbReference type="GO" id="GO:0006269">
    <property type="term" value="P:DNA replication, synthesis of primer"/>
    <property type="evidence" value="ECO:0007669"/>
    <property type="project" value="UniProtKB-UniRule"/>
</dbReference>
<accession>A0A2M9YTW6</accession>
<evidence type="ECO:0000313" key="17">
    <source>
        <dbReference type="EMBL" id="PJZ54975.1"/>
    </source>
</evidence>
<evidence type="ECO:0000313" key="20">
    <source>
        <dbReference type="Proteomes" id="UP000232188"/>
    </source>
</evidence>
<keyword evidence="9" id="KW-0460">Magnesium</keyword>
<keyword evidence="5 12" id="KW-0235">DNA replication</keyword>
<dbReference type="PIRSF" id="PIRSF002811">
    <property type="entry name" value="DnaG"/>
    <property type="match status" value="1"/>
</dbReference>
<dbReference type="PANTHER" id="PTHR30313">
    <property type="entry name" value="DNA PRIMASE"/>
    <property type="match status" value="1"/>
</dbReference>
<comment type="caution">
    <text evidence="17">The sequence shown here is derived from an EMBL/GenBank/DDBJ whole genome shotgun (WGS) entry which is preliminary data.</text>
</comment>
<evidence type="ECO:0000256" key="6">
    <source>
        <dbReference type="ARBA" id="ARBA00022723"/>
    </source>
</evidence>
<dbReference type="SMART" id="SM00493">
    <property type="entry name" value="TOPRIM"/>
    <property type="match status" value="1"/>
</dbReference>
<dbReference type="InterPro" id="IPR050219">
    <property type="entry name" value="DnaG_primase"/>
</dbReference>
<dbReference type="InterPro" id="IPR034151">
    <property type="entry name" value="TOPRIM_DnaG_bac"/>
</dbReference>
<dbReference type="InterPro" id="IPR002694">
    <property type="entry name" value="Znf_CHC2"/>
</dbReference>
<dbReference type="Gene3D" id="3.40.1360.10">
    <property type="match status" value="1"/>
</dbReference>
<dbReference type="InterPro" id="IPR006295">
    <property type="entry name" value="DNA_primase_DnaG"/>
</dbReference>
<evidence type="ECO:0000256" key="15">
    <source>
        <dbReference type="SAM" id="MobiDB-lite"/>
    </source>
</evidence>
<organism evidence="17 20">
    <name type="scientific">Leptospira adleri</name>
    <dbReference type="NCBI Taxonomy" id="2023186"/>
    <lineage>
        <taxon>Bacteria</taxon>
        <taxon>Pseudomonadati</taxon>
        <taxon>Spirochaetota</taxon>
        <taxon>Spirochaetia</taxon>
        <taxon>Leptospirales</taxon>
        <taxon>Leptospiraceae</taxon>
        <taxon>Leptospira</taxon>
    </lineage>
</organism>
<dbReference type="InterPro" id="IPR006171">
    <property type="entry name" value="TOPRIM_dom"/>
</dbReference>
<evidence type="ECO:0000256" key="9">
    <source>
        <dbReference type="ARBA" id="ARBA00022842"/>
    </source>
</evidence>
<dbReference type="SUPFAM" id="SSF57783">
    <property type="entry name" value="Zinc beta-ribbon"/>
    <property type="match status" value="1"/>
</dbReference>
<dbReference type="InterPro" id="IPR036977">
    <property type="entry name" value="DNA_primase_Znf_CHC2"/>
</dbReference>
<keyword evidence="6 12" id="KW-0479">Metal-binding</keyword>
<dbReference type="HAMAP" id="MF_00974">
    <property type="entry name" value="DNA_primase_DnaG"/>
    <property type="match status" value="1"/>
</dbReference>
<dbReference type="RefSeq" id="WP_100783719.1">
    <property type="nucleotide sequence ID" value="NZ_NPDU01000045.1"/>
</dbReference>
<evidence type="ECO:0000313" key="19">
    <source>
        <dbReference type="Proteomes" id="UP000232149"/>
    </source>
</evidence>
<dbReference type="Pfam" id="PF13155">
    <property type="entry name" value="Toprim_2"/>
    <property type="match status" value="1"/>
</dbReference>
<dbReference type="GO" id="GO:0003677">
    <property type="term" value="F:DNA binding"/>
    <property type="evidence" value="ECO:0007669"/>
    <property type="project" value="UniProtKB-KW"/>
</dbReference>
<evidence type="ECO:0000256" key="12">
    <source>
        <dbReference type="HAMAP-Rule" id="MF_00974"/>
    </source>
</evidence>
<dbReference type="Pfam" id="PF08275">
    <property type="entry name" value="DNAG_N"/>
    <property type="match status" value="1"/>
</dbReference>
<keyword evidence="1 12" id="KW-0240">DNA-directed RNA polymerase</keyword>
<keyword evidence="19" id="KW-1185">Reference proteome</keyword>
<evidence type="ECO:0000259" key="16">
    <source>
        <dbReference type="PROSITE" id="PS50880"/>
    </source>
</evidence>
<dbReference type="PROSITE" id="PS50880">
    <property type="entry name" value="TOPRIM"/>
    <property type="match status" value="1"/>
</dbReference>
<dbReference type="EMBL" id="NPDU01000045">
    <property type="protein sequence ID" value="PJZ60917.1"/>
    <property type="molecule type" value="Genomic_DNA"/>
</dbReference>
<evidence type="ECO:0000256" key="4">
    <source>
        <dbReference type="ARBA" id="ARBA00022695"/>
    </source>
</evidence>
<reference evidence="19 20" key="1">
    <citation type="submission" date="2017-07" db="EMBL/GenBank/DDBJ databases">
        <title>Leptospira spp. isolated from tropical soils.</title>
        <authorList>
            <person name="Thibeaux R."/>
            <person name="Iraola G."/>
            <person name="Ferres I."/>
            <person name="Bierque E."/>
            <person name="Girault D."/>
            <person name="Soupe-Gilbert M.-E."/>
            <person name="Picardeau M."/>
            <person name="Goarant C."/>
        </authorList>
    </citation>
    <scope>NUCLEOTIDE SEQUENCE [LARGE SCALE GENOMIC DNA]</scope>
    <source>
        <strain evidence="17 20">FH2-B-C1</strain>
        <strain evidence="18 19">FH2-B-D1</strain>
    </source>
</reference>
<dbReference type="SUPFAM" id="SSF56731">
    <property type="entry name" value="DNA primase core"/>
    <property type="match status" value="1"/>
</dbReference>
<sequence>MSNKKDFIDRIHREVPIESYISRFVPLKKRGKNFIGLCPFHQEKSPSFNVSAEKQFYYCFGCKASGDLIRFVMDYERVDFTRGLEILSEYSGIPLEEKNSKLAEVSDFLYKINQKVSEYYQHLLHTPVGKNALDYLRSREIEDSEIRLFGLGYAPEGFDTLAKEVLKTKDEIAGAIQLGLLREKEAGNGRPYDFFRDRIMFPVLDLSGRVIAFSGRILGPGKEAKYINSQASVVFDKSRTFYNFFRAREGVRKTGEAMLVEGYLDVIGLARKDFENVIASMGTAINENHIRTLKKFAERVVLVLDGDVAGRKGALHAAEICLKEGMECSIVLLPEGKDPFDLAKTLNRQELNDLLSQRVQGSEFVVEELLDRADSRALPERKRRALQNLYSFIQTLNRETDKQFFLGLGANKLGISMDAVLRDFKGGPGAKNGPSTADNRSNAKETQNITGPALDCERKIISMLVKHTGLFSYSEEISSMEFMDTASSFLWDYLYTIYTGEGEISPVQILASDIPEDLKQALAPYLLEEDSERIEPGELQKVFRILLLQQKKFRIEERIRELDQKRERFFTPEIFTELSFYRKEKEKILEHIRSQSATTN</sequence>
<evidence type="ECO:0000256" key="10">
    <source>
        <dbReference type="ARBA" id="ARBA00023125"/>
    </source>
</evidence>
<feature type="domain" description="Toprim" evidence="16">
    <location>
        <begin position="255"/>
        <end position="336"/>
    </location>
</feature>
<name>A0A2M9YTW6_9LEPT</name>
<dbReference type="GO" id="GO:1990077">
    <property type="term" value="C:primosome complex"/>
    <property type="evidence" value="ECO:0007669"/>
    <property type="project" value="UniProtKB-KW"/>
</dbReference>
<comment type="subunit">
    <text evidence="12">Monomer. Interacts with DnaB.</text>
</comment>
<evidence type="ECO:0000256" key="8">
    <source>
        <dbReference type="ARBA" id="ARBA00022833"/>
    </source>
</evidence>
<evidence type="ECO:0000256" key="5">
    <source>
        <dbReference type="ARBA" id="ARBA00022705"/>
    </source>
</evidence>
<comment type="domain">
    <text evidence="12">Contains an N-terminal zinc-binding domain, a central core domain that contains the primase activity, and a C-terminal DnaB-binding domain.</text>
</comment>
<dbReference type="FunFam" id="3.90.580.10:FF:000001">
    <property type="entry name" value="DNA primase"/>
    <property type="match status" value="1"/>
</dbReference>
<comment type="similarity">
    <text evidence="12 13">Belongs to the DnaG primase family.</text>
</comment>
<dbReference type="Gene3D" id="3.90.580.10">
    <property type="entry name" value="Zinc finger, CHC2-type domain"/>
    <property type="match status" value="1"/>
</dbReference>
<keyword evidence="7 12" id="KW-0863">Zinc-finger</keyword>
<gene>
    <name evidence="12 17" type="primary">dnaG</name>
    <name evidence="18" type="ORF">CH376_15840</name>
    <name evidence="17" type="ORF">CH380_00185</name>
</gene>
<dbReference type="GO" id="GO:0005737">
    <property type="term" value="C:cytoplasm"/>
    <property type="evidence" value="ECO:0007669"/>
    <property type="project" value="TreeGrafter"/>
</dbReference>
<dbReference type="SMART" id="SM00400">
    <property type="entry name" value="ZnF_CHCC"/>
    <property type="match status" value="1"/>
</dbReference>
<dbReference type="GO" id="GO:0008270">
    <property type="term" value="F:zinc ion binding"/>
    <property type="evidence" value="ECO:0007669"/>
    <property type="project" value="UniProtKB-UniRule"/>
</dbReference>
<dbReference type="InterPro" id="IPR013264">
    <property type="entry name" value="DNAG_N"/>
</dbReference>
<evidence type="ECO:0000256" key="11">
    <source>
        <dbReference type="ARBA" id="ARBA00023163"/>
    </source>
</evidence>
<dbReference type="CDD" id="cd03364">
    <property type="entry name" value="TOPRIM_DnaG_primases"/>
    <property type="match status" value="1"/>
</dbReference>
<dbReference type="InterPro" id="IPR030846">
    <property type="entry name" value="DnaG_bac"/>
</dbReference>
<evidence type="ECO:0000256" key="3">
    <source>
        <dbReference type="ARBA" id="ARBA00022679"/>
    </source>
</evidence>
<dbReference type="Proteomes" id="UP000232188">
    <property type="component" value="Unassembled WGS sequence"/>
</dbReference>
<dbReference type="AlphaFoldDB" id="A0A2M9YTW6"/>
<dbReference type="EC" id="2.7.7.101" evidence="12"/>
<evidence type="ECO:0000256" key="13">
    <source>
        <dbReference type="PIRNR" id="PIRNR002811"/>
    </source>
</evidence>
<dbReference type="GO" id="GO:0003899">
    <property type="term" value="F:DNA-directed RNA polymerase activity"/>
    <property type="evidence" value="ECO:0007669"/>
    <property type="project" value="UniProtKB-UniRule"/>
</dbReference>
<feature type="compositionally biased region" description="Polar residues" evidence="15">
    <location>
        <begin position="433"/>
        <end position="448"/>
    </location>
</feature>
<dbReference type="Proteomes" id="UP000232149">
    <property type="component" value="Unassembled WGS sequence"/>
</dbReference>
<proteinExistence type="inferred from homology"/>
<keyword evidence="10 12" id="KW-0238">DNA-binding</keyword>
<evidence type="ECO:0000256" key="1">
    <source>
        <dbReference type="ARBA" id="ARBA00022478"/>
    </source>
</evidence>
<dbReference type="EMBL" id="NPDV01000001">
    <property type="protein sequence ID" value="PJZ54975.1"/>
    <property type="molecule type" value="Genomic_DNA"/>
</dbReference>
<dbReference type="InterPro" id="IPR037068">
    <property type="entry name" value="DNA_primase_core_N_sf"/>
</dbReference>
<keyword evidence="11 12" id="KW-0804">Transcription</keyword>
<dbReference type="NCBIfam" id="TIGR01391">
    <property type="entry name" value="dnaG"/>
    <property type="match status" value="1"/>
</dbReference>
<evidence type="ECO:0000256" key="2">
    <source>
        <dbReference type="ARBA" id="ARBA00022515"/>
    </source>
</evidence>
<feature type="region of interest" description="Disordered" evidence="15">
    <location>
        <begin position="426"/>
        <end position="448"/>
    </location>
</feature>
<evidence type="ECO:0000313" key="18">
    <source>
        <dbReference type="EMBL" id="PJZ60917.1"/>
    </source>
</evidence>
<comment type="cofactor">
    <cofactor evidence="12 13 14">
        <name>Zn(2+)</name>
        <dbReference type="ChEBI" id="CHEBI:29105"/>
    </cofactor>
    <text evidence="12 13 14">Binds 1 zinc ion per monomer.</text>
</comment>
<comment type="catalytic activity">
    <reaction evidence="12">
        <text>ssDNA + n NTP = ssDNA/pppN(pN)n-1 hybrid + (n-1) diphosphate.</text>
        <dbReference type="EC" id="2.7.7.101"/>
    </reaction>
</comment>
<keyword evidence="8 12" id="KW-0862">Zinc</keyword>
<feature type="zinc finger region" description="CHC2-type" evidence="12 14">
    <location>
        <begin position="38"/>
        <end position="62"/>
    </location>
</feature>
<dbReference type="PANTHER" id="PTHR30313:SF2">
    <property type="entry name" value="DNA PRIMASE"/>
    <property type="match status" value="1"/>
</dbReference>
<evidence type="ECO:0000256" key="14">
    <source>
        <dbReference type="PIRSR" id="PIRSR002811-1"/>
    </source>
</evidence>
<protein>
    <recommendedName>
        <fullName evidence="12 13">DNA primase</fullName>
        <ecNumber evidence="12">2.7.7.101</ecNumber>
    </recommendedName>
</protein>
<keyword evidence="4 12" id="KW-0548">Nucleotidyltransferase</keyword>
<keyword evidence="3 12" id="KW-0808">Transferase</keyword>
<dbReference type="GO" id="GO:0000428">
    <property type="term" value="C:DNA-directed RNA polymerase complex"/>
    <property type="evidence" value="ECO:0007669"/>
    <property type="project" value="UniProtKB-KW"/>
</dbReference>
<evidence type="ECO:0000256" key="7">
    <source>
        <dbReference type="ARBA" id="ARBA00022771"/>
    </source>
</evidence>
<keyword evidence="2 12" id="KW-0639">Primosome</keyword>
<dbReference type="Gene3D" id="3.90.980.10">
    <property type="entry name" value="DNA primase, catalytic core, N-terminal domain"/>
    <property type="match status" value="1"/>
</dbReference>
<dbReference type="Pfam" id="PF01807">
    <property type="entry name" value="Zn_ribbon_DnaG"/>
    <property type="match status" value="1"/>
</dbReference>
<comment type="function">
    <text evidence="12 13">RNA polymerase that catalyzes the synthesis of short RNA molecules used as primers for DNA polymerase during DNA replication.</text>
</comment>